<feature type="domain" description="Flagellar hook protein FlgE/F/G-like D1" evidence="7">
    <location>
        <begin position="96"/>
        <end position="200"/>
    </location>
</feature>
<dbReference type="GO" id="GO:0071978">
    <property type="term" value="P:bacterial-type flagellum-dependent swarming motility"/>
    <property type="evidence" value="ECO:0007669"/>
    <property type="project" value="TreeGrafter"/>
</dbReference>
<evidence type="ECO:0000259" key="7">
    <source>
        <dbReference type="Pfam" id="PF22692"/>
    </source>
</evidence>
<dbReference type="Proteomes" id="UP000199208">
    <property type="component" value="Unassembled WGS sequence"/>
</dbReference>
<dbReference type="OrthoDB" id="9804559at2"/>
<feature type="domain" description="Flagellar basal-body/hook protein C-terminal" evidence="6">
    <location>
        <begin position="257"/>
        <end position="301"/>
    </location>
</feature>
<dbReference type="STRING" id="1120920.SAMN03080599_00948"/>
<comment type="function">
    <text evidence="4">A flexible structure which links the flagellar filament to the drive apparatus in the basal body.</text>
</comment>
<gene>
    <name evidence="8" type="ORF">SAMN03080599_00948</name>
</gene>
<evidence type="ECO:0000256" key="1">
    <source>
        <dbReference type="ARBA" id="ARBA00004117"/>
    </source>
</evidence>
<dbReference type="InterPro" id="IPR053967">
    <property type="entry name" value="LlgE_F_G-like_D1"/>
</dbReference>
<dbReference type="InterPro" id="IPR020013">
    <property type="entry name" value="Flagellar_FlgE/F/G"/>
</dbReference>
<dbReference type="Pfam" id="PF22692">
    <property type="entry name" value="LlgE_F_G_D1"/>
    <property type="match status" value="1"/>
</dbReference>
<dbReference type="RefSeq" id="WP_092589737.1">
    <property type="nucleotide sequence ID" value="NZ_FMWL01000003.1"/>
</dbReference>
<keyword evidence="8" id="KW-0969">Cilium</keyword>
<dbReference type="PANTHER" id="PTHR30435">
    <property type="entry name" value="FLAGELLAR PROTEIN"/>
    <property type="match status" value="1"/>
</dbReference>
<keyword evidence="8" id="KW-0282">Flagellum</keyword>
<protein>
    <recommendedName>
        <fullName evidence="4">Flagellar hook protein FlgE</fullName>
    </recommendedName>
</protein>
<dbReference type="Pfam" id="PF06429">
    <property type="entry name" value="Flg_bbr_C"/>
    <property type="match status" value="1"/>
</dbReference>
<dbReference type="NCBIfam" id="TIGR03506">
    <property type="entry name" value="FlgEFG_subfam"/>
    <property type="match status" value="2"/>
</dbReference>
<organism evidence="8 9">
    <name type="scientific">Acidaminobacter hydrogenoformans DSM 2784</name>
    <dbReference type="NCBI Taxonomy" id="1120920"/>
    <lineage>
        <taxon>Bacteria</taxon>
        <taxon>Bacillati</taxon>
        <taxon>Bacillota</taxon>
        <taxon>Clostridia</taxon>
        <taxon>Peptostreptococcales</taxon>
        <taxon>Acidaminobacteraceae</taxon>
        <taxon>Acidaminobacter</taxon>
    </lineage>
</organism>
<evidence type="ECO:0000256" key="2">
    <source>
        <dbReference type="ARBA" id="ARBA00009677"/>
    </source>
</evidence>
<dbReference type="InterPro" id="IPR001444">
    <property type="entry name" value="Flag_bb_rod_N"/>
</dbReference>
<keyword evidence="8" id="KW-0966">Cell projection</keyword>
<keyword evidence="3 4" id="KW-0975">Bacterial flagellum</keyword>
<dbReference type="Pfam" id="PF00460">
    <property type="entry name" value="Flg_bb_rod"/>
    <property type="match status" value="1"/>
</dbReference>
<feature type="domain" description="Flagellar basal body rod protein N-terminal" evidence="5">
    <location>
        <begin position="5"/>
        <end position="35"/>
    </location>
</feature>
<keyword evidence="9" id="KW-1185">Reference proteome</keyword>
<dbReference type="PANTHER" id="PTHR30435:SF1">
    <property type="entry name" value="FLAGELLAR HOOK PROTEIN FLGE"/>
    <property type="match status" value="1"/>
</dbReference>
<dbReference type="InterPro" id="IPR010930">
    <property type="entry name" value="Flg_bb/hook_C_dom"/>
</dbReference>
<evidence type="ECO:0000313" key="9">
    <source>
        <dbReference type="Proteomes" id="UP000199208"/>
    </source>
</evidence>
<evidence type="ECO:0000256" key="3">
    <source>
        <dbReference type="ARBA" id="ARBA00023143"/>
    </source>
</evidence>
<evidence type="ECO:0000259" key="6">
    <source>
        <dbReference type="Pfam" id="PF06429"/>
    </source>
</evidence>
<dbReference type="AlphaFoldDB" id="A0A1G5RWU6"/>
<comment type="similarity">
    <text evidence="2 4">Belongs to the flagella basal body rod proteins family.</text>
</comment>
<dbReference type="GO" id="GO:0005829">
    <property type="term" value="C:cytosol"/>
    <property type="evidence" value="ECO:0007669"/>
    <property type="project" value="TreeGrafter"/>
</dbReference>
<dbReference type="InterPro" id="IPR037925">
    <property type="entry name" value="FlgE/F/G-like"/>
</dbReference>
<dbReference type="EMBL" id="FMWL01000003">
    <property type="protein sequence ID" value="SCZ77789.1"/>
    <property type="molecule type" value="Genomic_DNA"/>
</dbReference>
<proteinExistence type="inferred from homology"/>
<evidence type="ECO:0000313" key="8">
    <source>
        <dbReference type="EMBL" id="SCZ77789.1"/>
    </source>
</evidence>
<dbReference type="GO" id="GO:0009424">
    <property type="term" value="C:bacterial-type flagellum hook"/>
    <property type="evidence" value="ECO:0007669"/>
    <property type="project" value="TreeGrafter"/>
</dbReference>
<name>A0A1G5RWU6_9FIRM</name>
<dbReference type="SUPFAM" id="SSF117143">
    <property type="entry name" value="Flagellar hook protein flgE"/>
    <property type="match status" value="1"/>
</dbReference>
<comment type="subcellular location">
    <subcellularLocation>
        <location evidence="1 4">Bacterial flagellum basal body</location>
    </subcellularLocation>
</comment>
<evidence type="ECO:0000256" key="4">
    <source>
        <dbReference type="RuleBase" id="RU362116"/>
    </source>
</evidence>
<dbReference type="GO" id="GO:0009425">
    <property type="term" value="C:bacterial-type flagellum basal body"/>
    <property type="evidence" value="ECO:0007669"/>
    <property type="project" value="UniProtKB-SubCell"/>
</dbReference>
<accession>A0A1G5RWU6</accession>
<sequence>MLRSMYSGVSGMRSYQTKMDVIGNNIANVGTTAFKSSAAQFQDLLSETLSTAQAPIEDGLGGINAKQVGLGVSVGKISTIMSNGALQPTGRDLDFALEGSGFFIVSDNPKPDGAFEYKYTRDGSFQRDSNGTLTMGGGLSVMGISSITLEGDPAEAVHDTGGLSSIADAEKFSAIIIPDKLDPQGELVSFTIDGTGKIKARYSEAGEDLEIGQVAVARFVNPGGLEKMGGNTYAASQNSGEAAFGTSGIDGFGIIRKGYLEMSNVDLANEFTEMIITSRSYQANSRTITTSDEMLQELLNLKR</sequence>
<reference evidence="8 9" key="1">
    <citation type="submission" date="2016-10" db="EMBL/GenBank/DDBJ databases">
        <authorList>
            <person name="de Groot N.N."/>
        </authorList>
    </citation>
    <scope>NUCLEOTIDE SEQUENCE [LARGE SCALE GENOMIC DNA]</scope>
    <source>
        <strain evidence="8 9">DSM 2784</strain>
    </source>
</reference>
<evidence type="ECO:0000259" key="5">
    <source>
        <dbReference type="Pfam" id="PF00460"/>
    </source>
</evidence>